<keyword evidence="3 4" id="KW-0408">Iron</keyword>
<dbReference type="EMBL" id="CP000251">
    <property type="protein sequence ID" value="ABC81492.1"/>
    <property type="molecule type" value="Genomic_DNA"/>
</dbReference>
<keyword evidence="1 4" id="KW-0349">Heme</keyword>
<feature type="compositionally biased region" description="Polar residues" evidence="5">
    <location>
        <begin position="13"/>
        <end position="22"/>
    </location>
</feature>
<keyword evidence="2 4" id="KW-0479">Metal-binding</keyword>
<dbReference type="GO" id="GO:0046872">
    <property type="term" value="F:metal ion binding"/>
    <property type="evidence" value="ECO:0007669"/>
    <property type="project" value="UniProtKB-KW"/>
</dbReference>
<dbReference type="GO" id="GO:0020037">
    <property type="term" value="F:heme binding"/>
    <property type="evidence" value="ECO:0007669"/>
    <property type="project" value="InterPro"/>
</dbReference>
<evidence type="ECO:0000256" key="4">
    <source>
        <dbReference type="PROSITE-ProRule" id="PRU00433"/>
    </source>
</evidence>
<dbReference type="eggNOG" id="COG2010">
    <property type="taxonomic scope" value="Bacteria"/>
</dbReference>
<proteinExistence type="predicted"/>
<dbReference type="Gene3D" id="1.10.760.10">
    <property type="entry name" value="Cytochrome c-like domain"/>
    <property type="match status" value="1"/>
</dbReference>
<evidence type="ECO:0000256" key="2">
    <source>
        <dbReference type="ARBA" id="ARBA00022723"/>
    </source>
</evidence>
<reference evidence="7" key="1">
    <citation type="submission" date="2006-01" db="EMBL/GenBank/DDBJ databases">
        <title>Complete sequence of Anaeromyxobacter dehalogenans 2CP-C.</title>
        <authorList>
            <consortium name="US DOE Joint Genome Institute"/>
            <person name="Copeland A."/>
            <person name="Lucas S."/>
            <person name="Lapidus A."/>
            <person name="Barry K."/>
            <person name="Detter J.C."/>
            <person name="Glavina T."/>
            <person name="Hammon N."/>
            <person name="Israni S."/>
            <person name="Pitluck S."/>
            <person name="Brettin T."/>
            <person name="Bruce D."/>
            <person name="Han C."/>
            <person name="Tapia R."/>
            <person name="Gilna P."/>
            <person name="Kiss H."/>
            <person name="Schmutz J."/>
            <person name="Larimer F."/>
            <person name="Land M."/>
            <person name="Kyrpides N."/>
            <person name="Anderson I."/>
            <person name="Sanford R.A."/>
            <person name="Ritalahti K.M."/>
            <person name="Thomas H.S."/>
            <person name="Kirby J.R."/>
            <person name="Zhulin I.B."/>
            <person name="Loeffler F.E."/>
            <person name="Richardson P."/>
        </authorList>
    </citation>
    <scope>NUCLEOTIDE SEQUENCE</scope>
    <source>
        <strain evidence="7">2CP-C</strain>
    </source>
</reference>
<evidence type="ECO:0000256" key="1">
    <source>
        <dbReference type="ARBA" id="ARBA00022617"/>
    </source>
</evidence>
<dbReference type="InterPro" id="IPR009056">
    <property type="entry name" value="Cyt_c-like_dom"/>
</dbReference>
<dbReference type="PROSITE" id="PS51007">
    <property type="entry name" value="CYTC"/>
    <property type="match status" value="1"/>
</dbReference>
<feature type="region of interest" description="Disordered" evidence="5">
    <location>
        <begin position="1"/>
        <end position="22"/>
    </location>
</feature>
<dbReference type="SUPFAM" id="SSF56524">
    <property type="entry name" value="Oxidoreductase molybdopterin-binding domain"/>
    <property type="match status" value="1"/>
</dbReference>
<evidence type="ECO:0000256" key="5">
    <source>
        <dbReference type="SAM" id="MobiDB-lite"/>
    </source>
</evidence>
<accession>Q2IIL6</accession>
<dbReference type="InterPro" id="IPR036909">
    <property type="entry name" value="Cyt_c-like_dom_sf"/>
</dbReference>
<protein>
    <recommendedName>
        <fullName evidence="6">Cytochrome c domain-containing protein</fullName>
    </recommendedName>
</protein>
<feature type="region of interest" description="Disordered" evidence="5">
    <location>
        <begin position="283"/>
        <end position="308"/>
    </location>
</feature>
<dbReference type="KEGG" id="ade:Adeh_1719"/>
<feature type="domain" description="Cytochrome c" evidence="6">
    <location>
        <begin position="201"/>
        <end position="277"/>
    </location>
</feature>
<evidence type="ECO:0000313" key="8">
    <source>
        <dbReference type="Proteomes" id="UP000001935"/>
    </source>
</evidence>
<dbReference type="Pfam" id="PF00034">
    <property type="entry name" value="Cytochrom_C"/>
    <property type="match status" value="1"/>
</dbReference>
<evidence type="ECO:0000259" key="6">
    <source>
        <dbReference type="PROSITE" id="PS51007"/>
    </source>
</evidence>
<dbReference type="Proteomes" id="UP000001935">
    <property type="component" value="Chromosome"/>
</dbReference>
<sequence>MNARAMLSRSERSSGAGNIAQTSPMRKPTVLLLVLAACSSGPRLPRVTPSETEVEVRGAVKGGPYPLGRAELAALPQRSVRGLDPESGRAAAWEGTSLAALVSDRVERTRGADVVIVRTRDRRAIPIPLTLVRQLQPVLADRADGQPLPERVIAWPTFDQRGLETDPRARLWWARGVVALELANSFTTYGRALAVPDGAPDGARLGADRFGARCIGCHRVRKAGGEAGPNLSRLTDRMSADALYARMRAGHPGWSDGPEDPGPAAARQVWSFLRAVAAFEVAGAGDEAAPPEKDPVEEERQRARPPRP</sequence>
<name>Q2IIL6_ANADE</name>
<dbReference type="eggNOG" id="COG3915">
    <property type="taxonomic scope" value="Bacteria"/>
</dbReference>
<gene>
    <name evidence="7" type="ordered locus">Adeh_1719</name>
</gene>
<evidence type="ECO:0000313" key="7">
    <source>
        <dbReference type="EMBL" id="ABC81492.1"/>
    </source>
</evidence>
<evidence type="ECO:0000256" key="3">
    <source>
        <dbReference type="ARBA" id="ARBA00023004"/>
    </source>
</evidence>
<dbReference type="AlphaFoldDB" id="Q2IIL6"/>
<dbReference type="HOGENOM" id="CLU_902080_0_0_7"/>
<dbReference type="SUPFAM" id="SSF46626">
    <property type="entry name" value="Cytochrome c"/>
    <property type="match status" value="1"/>
</dbReference>
<dbReference type="InterPro" id="IPR036374">
    <property type="entry name" value="OxRdtase_Mopterin-bd_sf"/>
</dbReference>
<dbReference type="GO" id="GO:0009055">
    <property type="term" value="F:electron transfer activity"/>
    <property type="evidence" value="ECO:0007669"/>
    <property type="project" value="InterPro"/>
</dbReference>
<feature type="compositionally biased region" description="Basic and acidic residues" evidence="5">
    <location>
        <begin position="290"/>
        <end position="302"/>
    </location>
</feature>
<organism evidence="7 8">
    <name type="scientific">Anaeromyxobacter dehalogenans (strain 2CP-C)</name>
    <dbReference type="NCBI Taxonomy" id="290397"/>
    <lineage>
        <taxon>Bacteria</taxon>
        <taxon>Pseudomonadati</taxon>
        <taxon>Myxococcota</taxon>
        <taxon>Myxococcia</taxon>
        <taxon>Myxococcales</taxon>
        <taxon>Cystobacterineae</taxon>
        <taxon>Anaeromyxobacteraceae</taxon>
        <taxon>Anaeromyxobacter</taxon>
    </lineage>
</organism>